<dbReference type="AlphaFoldDB" id="A0A0M9FSW8"/>
<dbReference type="EMBL" id="LGTL01000025">
    <property type="protein sequence ID" value="KPA75317.1"/>
    <property type="molecule type" value="Genomic_DNA"/>
</dbReference>
<comment type="caution">
    <text evidence="2">The sequence shown here is derived from an EMBL/GenBank/DDBJ whole genome shotgun (WGS) entry which is preliminary data.</text>
</comment>
<accession>A0A0M9FSW8</accession>
<dbReference type="RefSeq" id="XP_015653756.1">
    <property type="nucleotide sequence ID" value="XM_015807674.1"/>
</dbReference>
<name>A0A0M9FSW8_LEPPY</name>
<organism evidence="2 3">
    <name type="scientific">Leptomonas pyrrhocoris</name>
    <name type="common">Firebug parasite</name>
    <dbReference type="NCBI Taxonomy" id="157538"/>
    <lineage>
        <taxon>Eukaryota</taxon>
        <taxon>Discoba</taxon>
        <taxon>Euglenozoa</taxon>
        <taxon>Kinetoplastea</taxon>
        <taxon>Metakinetoplastina</taxon>
        <taxon>Trypanosomatida</taxon>
        <taxon>Trypanosomatidae</taxon>
        <taxon>Leishmaniinae</taxon>
        <taxon>Leptomonas</taxon>
    </lineage>
</organism>
<evidence type="ECO:0000313" key="3">
    <source>
        <dbReference type="Proteomes" id="UP000037923"/>
    </source>
</evidence>
<keyword evidence="1" id="KW-0472">Membrane</keyword>
<keyword evidence="3" id="KW-1185">Reference proteome</keyword>
<evidence type="ECO:0000313" key="2">
    <source>
        <dbReference type="EMBL" id="KPA75317.1"/>
    </source>
</evidence>
<proteinExistence type="predicted"/>
<keyword evidence="1" id="KW-0812">Transmembrane</keyword>
<sequence>MKRRAAWLHLCLCWCLLLLLWWWWWWWCADDCELRRLPRPPRRRPHEDCGISPRTRIRTAVSDIIVAVEPNTKAEGLCVYVCGCVCVRCVLRGCVMTQVYDEQLV</sequence>
<keyword evidence="1" id="KW-1133">Transmembrane helix</keyword>
<dbReference type="VEuPathDB" id="TriTrypDB:LpyrH10_25_1120"/>
<dbReference type="GeneID" id="26908898"/>
<reference evidence="2 3" key="1">
    <citation type="submission" date="2015-07" db="EMBL/GenBank/DDBJ databases">
        <title>High-quality genome of monoxenous trypanosomatid Leptomonas pyrrhocoris.</title>
        <authorList>
            <person name="Flegontov P."/>
            <person name="Butenko A."/>
            <person name="Firsov S."/>
            <person name="Vlcek C."/>
            <person name="Logacheva M.D."/>
            <person name="Field M."/>
            <person name="Filatov D."/>
            <person name="Flegontova O."/>
            <person name="Gerasimov E."/>
            <person name="Jackson A.P."/>
            <person name="Kelly S."/>
            <person name="Opperdoes F."/>
            <person name="O'Reilly A."/>
            <person name="Votypka J."/>
            <person name="Yurchenko V."/>
            <person name="Lukes J."/>
        </authorList>
    </citation>
    <scope>NUCLEOTIDE SEQUENCE [LARGE SCALE GENOMIC DNA]</scope>
    <source>
        <strain evidence="2">H10</strain>
    </source>
</reference>
<protein>
    <submittedName>
        <fullName evidence="2">Uncharacterized protein</fullName>
    </submittedName>
</protein>
<evidence type="ECO:0000256" key="1">
    <source>
        <dbReference type="SAM" id="Phobius"/>
    </source>
</evidence>
<gene>
    <name evidence="2" type="ORF">ABB37_08614</name>
</gene>
<dbReference type="Proteomes" id="UP000037923">
    <property type="component" value="Unassembled WGS sequence"/>
</dbReference>
<feature type="transmembrane region" description="Helical" evidence="1">
    <location>
        <begin position="7"/>
        <end position="27"/>
    </location>
</feature>